<dbReference type="Gene3D" id="1.10.400.10">
    <property type="entry name" value="GI Alpha 1, domain 2-like"/>
    <property type="match status" value="1"/>
</dbReference>
<dbReference type="PANTHER" id="PTHR10218">
    <property type="entry name" value="GTP-BINDING PROTEIN ALPHA SUBUNIT"/>
    <property type="match status" value="1"/>
</dbReference>
<evidence type="ECO:0000313" key="8">
    <source>
        <dbReference type="EMBL" id="KAK7678986.1"/>
    </source>
</evidence>
<dbReference type="GO" id="GO:0031683">
    <property type="term" value="F:G-protein beta/gamma-subunit complex binding"/>
    <property type="evidence" value="ECO:0007669"/>
    <property type="project" value="InterPro"/>
</dbReference>
<sequence>MSIATRPFHANHAPFLETGHDDPLAQALQPPPNESPDERALREKLQSEASMISRAIDEDLQEARKAFERRKKAVKILLLGQAESGKSTTLKNFQLAFSPQHFRSEKLAWKTIIQLNLIRNIKQLLQALEEEWNESQTQPGNPGASPAIPTTPSQPIPISSPIPIAHNQVNNHAARSVSPSRALPVPSASPRGPRAPPSASPPPPQPPIHNIDVHMNGVNGADSSPSTSPPDRPAFGMSAQPYSHRQYAGMSAKARGKLPAYLVPPLPSPPASPPASPGPGSVNGHHLSAANGVQMTNGSHSTTTVSFSHTASRPPSTTTTPIHSPQPSPAVTPMPTLQKPPAGREKSREKSIRFSTSPLNDSHRRIRLRLLPLMAIEEELTKKLFPEINNRNSFSGPTSGTAFPPGIREVCVRAGSGWKGVLSTIVNSQDTNVTNTNTYGNGNGNGYPNGILKTNGTVNGKRRPGTADGYGRKDDPTTVLSACREDILQLWDDPVVQGVLKKRGVRLQDMPGFFLNDASRIAQPNYEPSDDDIVRARLRTLGVEEHRFTMESGAYPGSEWYIYDVGGSRSMRPHWIPYFDDVQAIIFLAPLAFNLMLEEDSKVNRLEDSISLWRQICKNKLLEKTTMILFLNKMDILQATLAAGIMVKRYVPSYGDLPNDVTHVVKYFRDKFRGYHKRDSPQQRPFYWHETSVIDTRATSIILVGVREGILRAHLQSVNVI</sequence>
<feature type="compositionally biased region" description="Low complexity" evidence="7">
    <location>
        <begin position="299"/>
        <end position="323"/>
    </location>
</feature>
<feature type="compositionally biased region" description="Basic and acidic residues" evidence="7">
    <location>
        <begin position="342"/>
        <end position="352"/>
    </location>
</feature>
<accession>A0AAW0FE52</accession>
<dbReference type="GO" id="GO:0005737">
    <property type="term" value="C:cytoplasm"/>
    <property type="evidence" value="ECO:0007669"/>
    <property type="project" value="TreeGrafter"/>
</dbReference>
<dbReference type="InterPro" id="IPR001019">
    <property type="entry name" value="Gprotein_alpha_su"/>
</dbReference>
<proteinExistence type="predicted"/>
<evidence type="ECO:0008006" key="10">
    <source>
        <dbReference type="Google" id="ProtNLM"/>
    </source>
</evidence>
<keyword evidence="4" id="KW-0807">Transducer</keyword>
<dbReference type="Proteomes" id="UP001385951">
    <property type="component" value="Unassembled WGS sequence"/>
</dbReference>
<dbReference type="Pfam" id="PF00503">
    <property type="entry name" value="G-alpha"/>
    <property type="match status" value="2"/>
</dbReference>
<organism evidence="8 9">
    <name type="scientific">Cerrena zonata</name>
    <dbReference type="NCBI Taxonomy" id="2478898"/>
    <lineage>
        <taxon>Eukaryota</taxon>
        <taxon>Fungi</taxon>
        <taxon>Dikarya</taxon>
        <taxon>Basidiomycota</taxon>
        <taxon>Agaricomycotina</taxon>
        <taxon>Agaricomycetes</taxon>
        <taxon>Polyporales</taxon>
        <taxon>Cerrenaceae</taxon>
        <taxon>Cerrena</taxon>
    </lineage>
</organism>
<feature type="region of interest" description="Disordered" evidence="7">
    <location>
        <begin position="261"/>
        <end position="358"/>
    </location>
</feature>
<reference evidence="8 9" key="1">
    <citation type="submission" date="2022-09" db="EMBL/GenBank/DDBJ databases">
        <authorList>
            <person name="Palmer J.M."/>
        </authorList>
    </citation>
    <scope>NUCLEOTIDE SEQUENCE [LARGE SCALE GENOMIC DNA]</scope>
    <source>
        <strain evidence="8 9">DSM 7382</strain>
    </source>
</reference>
<dbReference type="FunFam" id="3.40.50.300:FF:000692">
    <property type="entry name" value="Guanine nucleotide-binding protein subunit alpha"/>
    <property type="match status" value="1"/>
</dbReference>
<dbReference type="PANTHER" id="PTHR10218:SF360">
    <property type="entry name" value="GUANINE NUCLEOTIDE-BINDING PROTEIN SUBUNIT ALPHA HOMOLOG"/>
    <property type="match status" value="1"/>
</dbReference>
<keyword evidence="9" id="KW-1185">Reference proteome</keyword>
<dbReference type="GO" id="GO:0005525">
    <property type="term" value="F:GTP binding"/>
    <property type="evidence" value="ECO:0007669"/>
    <property type="project" value="UniProtKB-KW"/>
</dbReference>
<dbReference type="GO" id="GO:0005834">
    <property type="term" value="C:heterotrimeric G-protein complex"/>
    <property type="evidence" value="ECO:0007669"/>
    <property type="project" value="TreeGrafter"/>
</dbReference>
<dbReference type="AlphaFoldDB" id="A0AAW0FE52"/>
<feature type="binding site" evidence="6">
    <location>
        <position position="540"/>
    </location>
    <ligand>
        <name>Mg(2+)</name>
        <dbReference type="ChEBI" id="CHEBI:18420"/>
    </ligand>
</feature>
<feature type="region of interest" description="Disordered" evidence="7">
    <location>
        <begin position="1"/>
        <end position="39"/>
    </location>
</feature>
<feature type="compositionally biased region" description="Pro residues" evidence="7">
    <location>
        <begin position="262"/>
        <end position="277"/>
    </location>
</feature>
<dbReference type="PROSITE" id="PS51882">
    <property type="entry name" value="G_ALPHA"/>
    <property type="match status" value="1"/>
</dbReference>
<protein>
    <recommendedName>
        <fullName evidence="10">G-alpha-domain-containing protein</fullName>
    </recommendedName>
</protein>
<dbReference type="Gene3D" id="3.40.50.300">
    <property type="entry name" value="P-loop containing nucleotide triphosphate hydrolases"/>
    <property type="match status" value="2"/>
</dbReference>
<evidence type="ECO:0000256" key="2">
    <source>
        <dbReference type="ARBA" id="ARBA00022741"/>
    </source>
</evidence>
<dbReference type="GO" id="GO:0007188">
    <property type="term" value="P:adenylate cyclase-modulating G protein-coupled receptor signaling pathway"/>
    <property type="evidence" value="ECO:0007669"/>
    <property type="project" value="TreeGrafter"/>
</dbReference>
<evidence type="ECO:0000256" key="3">
    <source>
        <dbReference type="ARBA" id="ARBA00023134"/>
    </source>
</evidence>
<feature type="compositionally biased region" description="Pro residues" evidence="7">
    <location>
        <begin position="193"/>
        <end position="207"/>
    </location>
</feature>
<dbReference type="SMART" id="SM00275">
    <property type="entry name" value="G_alpha"/>
    <property type="match status" value="1"/>
</dbReference>
<dbReference type="EMBL" id="JASBNA010000064">
    <property type="protein sequence ID" value="KAK7678986.1"/>
    <property type="molecule type" value="Genomic_DNA"/>
</dbReference>
<evidence type="ECO:0000256" key="7">
    <source>
        <dbReference type="SAM" id="MobiDB-lite"/>
    </source>
</evidence>
<evidence type="ECO:0000256" key="6">
    <source>
        <dbReference type="PIRSR" id="PIRSR601019-2"/>
    </source>
</evidence>
<gene>
    <name evidence="8" type="ORF">QCA50_017929</name>
</gene>
<evidence type="ECO:0000256" key="1">
    <source>
        <dbReference type="ARBA" id="ARBA00022723"/>
    </source>
</evidence>
<comment type="caution">
    <text evidence="8">The sequence shown here is derived from an EMBL/GenBank/DDBJ whole genome shotgun (WGS) entry which is preliminary data.</text>
</comment>
<keyword evidence="2 5" id="KW-0547">Nucleotide-binding</keyword>
<dbReference type="SUPFAM" id="SSF47895">
    <property type="entry name" value="Transducin (alpha subunit), insertion domain"/>
    <property type="match status" value="1"/>
</dbReference>
<dbReference type="SUPFAM" id="SSF52540">
    <property type="entry name" value="P-loop containing nucleoside triphosphate hydrolases"/>
    <property type="match status" value="1"/>
</dbReference>
<dbReference type="GO" id="GO:0001664">
    <property type="term" value="F:G protein-coupled receptor binding"/>
    <property type="evidence" value="ECO:0007669"/>
    <property type="project" value="TreeGrafter"/>
</dbReference>
<dbReference type="GO" id="GO:0046872">
    <property type="term" value="F:metal ion binding"/>
    <property type="evidence" value="ECO:0007669"/>
    <property type="project" value="UniProtKB-KW"/>
</dbReference>
<feature type="region of interest" description="Disordered" evidence="7">
    <location>
        <begin position="132"/>
        <end position="239"/>
    </location>
</feature>
<keyword evidence="3 5" id="KW-0342">GTP-binding</keyword>
<evidence type="ECO:0000256" key="4">
    <source>
        <dbReference type="ARBA" id="ARBA00023224"/>
    </source>
</evidence>
<dbReference type="InterPro" id="IPR027417">
    <property type="entry name" value="P-loop_NTPase"/>
</dbReference>
<feature type="compositionally biased region" description="Polar residues" evidence="7">
    <location>
        <begin position="167"/>
        <end position="179"/>
    </location>
</feature>
<evidence type="ECO:0000256" key="5">
    <source>
        <dbReference type="PIRSR" id="PIRSR601019-1"/>
    </source>
</evidence>
<keyword evidence="6" id="KW-0460">Magnesium</keyword>
<evidence type="ECO:0000313" key="9">
    <source>
        <dbReference type="Proteomes" id="UP001385951"/>
    </source>
</evidence>
<dbReference type="InterPro" id="IPR011025">
    <property type="entry name" value="GproteinA_insert"/>
</dbReference>
<feature type="binding site" evidence="5">
    <location>
        <begin position="632"/>
        <end position="635"/>
    </location>
    <ligand>
        <name>GTP</name>
        <dbReference type="ChEBI" id="CHEBI:37565"/>
    </ligand>
</feature>
<name>A0AAW0FE52_9APHY</name>
<dbReference type="GO" id="GO:0003924">
    <property type="term" value="F:GTPase activity"/>
    <property type="evidence" value="ECO:0007669"/>
    <property type="project" value="InterPro"/>
</dbReference>
<keyword evidence="1 6" id="KW-0479">Metal-binding</keyword>